<organism evidence="2 3">
    <name type="scientific">Obba rivulosa</name>
    <dbReference type="NCBI Taxonomy" id="1052685"/>
    <lineage>
        <taxon>Eukaryota</taxon>
        <taxon>Fungi</taxon>
        <taxon>Dikarya</taxon>
        <taxon>Basidiomycota</taxon>
        <taxon>Agaricomycotina</taxon>
        <taxon>Agaricomycetes</taxon>
        <taxon>Polyporales</taxon>
        <taxon>Gelatoporiaceae</taxon>
        <taxon>Obba</taxon>
    </lineage>
</organism>
<keyword evidence="1" id="KW-0812">Transmembrane</keyword>
<keyword evidence="3" id="KW-1185">Reference proteome</keyword>
<keyword evidence="1" id="KW-0472">Membrane</keyword>
<gene>
    <name evidence="2" type="ORF">OBBRIDRAFT_808362</name>
</gene>
<evidence type="ECO:0000313" key="3">
    <source>
        <dbReference type="Proteomes" id="UP000250043"/>
    </source>
</evidence>
<accession>A0A8E2ALP6</accession>
<feature type="transmembrane region" description="Helical" evidence="1">
    <location>
        <begin position="32"/>
        <end position="49"/>
    </location>
</feature>
<dbReference type="Proteomes" id="UP000250043">
    <property type="component" value="Unassembled WGS sequence"/>
</dbReference>
<sequence>MDPFVNLNKAGRTEDPAPIEHPKLTRMLESSIVTALLLYVLSTAGLIFFPNACHTRPVVEGLGRSGTAGPESTGRGVAPRMQSLYEPSFVYCTTLTSTHVRFLRTIKFDIHKGDRDHDSASFRKAHGFRVEATEISNLGFEPLNSHIFCYMAEAQIPFSQEAEIAYSLGSEVLSIQCERPVESIRYHIY</sequence>
<dbReference type="EMBL" id="KV722696">
    <property type="protein sequence ID" value="OCH84272.1"/>
    <property type="molecule type" value="Genomic_DNA"/>
</dbReference>
<evidence type="ECO:0000256" key="1">
    <source>
        <dbReference type="SAM" id="Phobius"/>
    </source>
</evidence>
<name>A0A8E2ALP6_9APHY</name>
<proteinExistence type="predicted"/>
<keyword evidence="1" id="KW-1133">Transmembrane helix</keyword>
<dbReference type="AlphaFoldDB" id="A0A8E2ALP6"/>
<evidence type="ECO:0000313" key="2">
    <source>
        <dbReference type="EMBL" id="OCH84272.1"/>
    </source>
</evidence>
<reference evidence="2 3" key="1">
    <citation type="submission" date="2016-07" db="EMBL/GenBank/DDBJ databases">
        <title>Draft genome of the white-rot fungus Obba rivulosa 3A-2.</title>
        <authorList>
            <consortium name="DOE Joint Genome Institute"/>
            <person name="Miettinen O."/>
            <person name="Riley R."/>
            <person name="Acob R."/>
            <person name="Barry K."/>
            <person name="Cullen D."/>
            <person name="De Vries R."/>
            <person name="Hainaut M."/>
            <person name="Hatakka A."/>
            <person name="Henrissat B."/>
            <person name="Hilden K."/>
            <person name="Kuo R."/>
            <person name="Labutti K."/>
            <person name="Lipzen A."/>
            <person name="Makela M.R."/>
            <person name="Sandor L."/>
            <person name="Spatafora J.W."/>
            <person name="Grigoriev I.V."/>
            <person name="Hibbett D.S."/>
        </authorList>
    </citation>
    <scope>NUCLEOTIDE SEQUENCE [LARGE SCALE GENOMIC DNA]</scope>
    <source>
        <strain evidence="2 3">3A-2</strain>
    </source>
</reference>
<protein>
    <submittedName>
        <fullName evidence="2">Uncharacterized protein</fullName>
    </submittedName>
</protein>